<name>A0A8H7BHI3_9FUNG</name>
<evidence type="ECO:0000259" key="10">
    <source>
        <dbReference type="Pfam" id="PF05183"/>
    </source>
</evidence>
<dbReference type="EC" id="2.7.7.48" evidence="8"/>
<dbReference type="PANTHER" id="PTHR23079">
    <property type="entry name" value="RNA-DEPENDENT RNA POLYMERASE"/>
    <property type="match status" value="1"/>
</dbReference>
<dbReference type="GO" id="GO:0031380">
    <property type="term" value="C:nuclear RNA-directed RNA polymerase complex"/>
    <property type="evidence" value="ECO:0007669"/>
    <property type="project" value="TreeGrafter"/>
</dbReference>
<organism evidence="12 13">
    <name type="scientific">Apophysomyces ossiformis</name>
    <dbReference type="NCBI Taxonomy" id="679940"/>
    <lineage>
        <taxon>Eukaryota</taxon>
        <taxon>Fungi</taxon>
        <taxon>Fungi incertae sedis</taxon>
        <taxon>Mucoromycota</taxon>
        <taxon>Mucoromycotina</taxon>
        <taxon>Mucoromycetes</taxon>
        <taxon>Mucorales</taxon>
        <taxon>Mucorineae</taxon>
        <taxon>Mucoraceae</taxon>
        <taxon>Apophysomyces</taxon>
    </lineage>
</organism>
<evidence type="ECO:0000313" key="13">
    <source>
        <dbReference type="Proteomes" id="UP000605846"/>
    </source>
</evidence>
<comment type="catalytic activity">
    <reaction evidence="7 8">
        <text>RNA(n) + a ribonucleoside 5'-triphosphate = RNA(n+1) + diphosphate</text>
        <dbReference type="Rhea" id="RHEA:21248"/>
        <dbReference type="Rhea" id="RHEA-COMP:14527"/>
        <dbReference type="Rhea" id="RHEA-COMP:17342"/>
        <dbReference type="ChEBI" id="CHEBI:33019"/>
        <dbReference type="ChEBI" id="CHEBI:61557"/>
        <dbReference type="ChEBI" id="CHEBI:140395"/>
        <dbReference type="EC" id="2.7.7.48"/>
    </reaction>
</comment>
<keyword evidence="5 8" id="KW-0694">RNA-binding</keyword>
<feature type="region of interest" description="Disordered" evidence="9">
    <location>
        <begin position="914"/>
        <end position="942"/>
    </location>
</feature>
<dbReference type="EMBL" id="JABAYA010000195">
    <property type="protein sequence ID" value="KAF7722442.1"/>
    <property type="molecule type" value="Genomic_DNA"/>
</dbReference>
<keyword evidence="3 8" id="KW-0808">Transferase</keyword>
<dbReference type="Pfam" id="PF05183">
    <property type="entry name" value="RdRP"/>
    <property type="match status" value="1"/>
</dbReference>
<evidence type="ECO:0000256" key="1">
    <source>
        <dbReference type="ARBA" id="ARBA00005762"/>
    </source>
</evidence>
<feature type="compositionally biased region" description="Acidic residues" evidence="9">
    <location>
        <begin position="919"/>
        <end position="942"/>
    </location>
</feature>
<dbReference type="PANTHER" id="PTHR23079:SF55">
    <property type="entry name" value="RNA-DIRECTED RNA POLYMERASE"/>
    <property type="match status" value="1"/>
</dbReference>
<dbReference type="Proteomes" id="UP000605846">
    <property type="component" value="Unassembled WGS sequence"/>
</dbReference>
<dbReference type="InterPro" id="IPR057596">
    <property type="entry name" value="RDRP_core"/>
</dbReference>
<evidence type="ECO:0000256" key="8">
    <source>
        <dbReference type="RuleBase" id="RU363098"/>
    </source>
</evidence>
<dbReference type="GO" id="GO:0003723">
    <property type="term" value="F:RNA binding"/>
    <property type="evidence" value="ECO:0007669"/>
    <property type="project" value="UniProtKB-KW"/>
</dbReference>
<evidence type="ECO:0000256" key="2">
    <source>
        <dbReference type="ARBA" id="ARBA00022484"/>
    </source>
</evidence>
<evidence type="ECO:0000256" key="7">
    <source>
        <dbReference type="ARBA" id="ARBA00048744"/>
    </source>
</evidence>
<keyword evidence="13" id="KW-1185">Reference proteome</keyword>
<dbReference type="Pfam" id="PF26253">
    <property type="entry name" value="RdRP_head"/>
    <property type="match status" value="1"/>
</dbReference>
<dbReference type="OrthoDB" id="6513042at2759"/>
<comment type="caution">
    <text evidence="12">The sequence shown here is derived from an EMBL/GenBank/DDBJ whole genome shotgun (WGS) entry which is preliminary data.</text>
</comment>
<accession>A0A8H7BHI3</accession>
<dbReference type="InterPro" id="IPR007855">
    <property type="entry name" value="RDRP"/>
</dbReference>
<dbReference type="GO" id="GO:0030422">
    <property type="term" value="P:siRNA processing"/>
    <property type="evidence" value="ECO:0007669"/>
    <property type="project" value="TreeGrafter"/>
</dbReference>
<comment type="similarity">
    <text evidence="1 8">Belongs to the RdRP family.</text>
</comment>
<evidence type="ECO:0000256" key="4">
    <source>
        <dbReference type="ARBA" id="ARBA00022695"/>
    </source>
</evidence>
<gene>
    <name evidence="12" type="ORF">EC973_003144</name>
</gene>
<evidence type="ECO:0000313" key="12">
    <source>
        <dbReference type="EMBL" id="KAF7722442.1"/>
    </source>
</evidence>
<reference evidence="12" key="1">
    <citation type="submission" date="2020-01" db="EMBL/GenBank/DDBJ databases">
        <title>Genome Sequencing of Three Apophysomyces-Like Fungal Strains Confirms a Novel Fungal Genus in the Mucoromycota with divergent Burkholderia-like Endosymbiotic Bacteria.</title>
        <authorList>
            <person name="Stajich J.E."/>
            <person name="Macias A.M."/>
            <person name="Carter-House D."/>
            <person name="Lovett B."/>
            <person name="Kasson L.R."/>
            <person name="Berry K."/>
            <person name="Grigoriev I."/>
            <person name="Chang Y."/>
            <person name="Spatafora J."/>
            <person name="Kasson M.T."/>
        </authorList>
    </citation>
    <scope>NUCLEOTIDE SEQUENCE</scope>
    <source>
        <strain evidence="12">NRRL A-21654</strain>
    </source>
</reference>
<keyword evidence="6" id="KW-0943">RNA-mediated gene silencing</keyword>
<evidence type="ECO:0000259" key="11">
    <source>
        <dbReference type="Pfam" id="PF26253"/>
    </source>
</evidence>
<dbReference type="GO" id="GO:0003968">
    <property type="term" value="F:RNA-directed RNA polymerase activity"/>
    <property type="evidence" value="ECO:0007669"/>
    <property type="project" value="UniProtKB-KW"/>
</dbReference>
<evidence type="ECO:0000256" key="3">
    <source>
        <dbReference type="ARBA" id="ARBA00022679"/>
    </source>
</evidence>
<dbReference type="InterPro" id="IPR058752">
    <property type="entry name" value="RDRP_C_head"/>
</dbReference>
<evidence type="ECO:0000256" key="9">
    <source>
        <dbReference type="SAM" id="MobiDB-lite"/>
    </source>
</evidence>
<feature type="domain" description="RDRP core" evidence="10">
    <location>
        <begin position="162"/>
        <end position="715"/>
    </location>
</feature>
<sequence>MPMSSPDIIPLSSDTVYRVEFSLPPQYQSQFEGLLQEASHYNLVHLEHDSPRFSIIDKANLPVPESHADRARILSFPVLYMLETTLMNYVMNEYNLDSDFYDRLSQLDPTVAYGILSLIEAERKRVWNPAAALHGIFKRMGMTVRHQPRIPSYCAMTQKVMVTPTGMYLQPPAVETTNRVVRHFADYADRFLRVQFVDEGFGRISASYNGTSNDAVYARIFKVLQDGIQIGTRRYDFLAFSGSQLRDHSCWFFAPTKELSTTMIRKWMGSFSQIKVIAKYAVRMGQCFSSTRPATTLDEKEVEEIDDIVNNGYVFSDGVGKISPKLARELAKTMELDEVPSAYQIRLGGAKGVLSVSNFLSGRKVQLRPSQIKFDSSHTVLEIIRTSTLIPAYLNRQAITLLSALGVKDEVFMRMLDETIGHVNKMFGNPTAAVDVLLSNVDEFGRARSMAELVKAGFLEKYDPYLVNYLNMFRVSMLKELKKKAKIPIRKGALLMGILDETFTLHENEVFCQISDISTQRSVNRKVITGDCIVFRNPCFHPGDIRIVTAVDKPQLRHLYDVIVFPAQGYRDIPSMCSGGDLDGDDYSIIWDTRLMPTIRNATPMTYNPEPPLEVDEVNILHVKKFFVNYINNDNLGQIANAHLAMADLSKHGALDGMCRRLAQLHSMAVDFPKSGQPARLPDELRVNIFPDFMQKKDKQSYKSQKVLGRIFREIDKSDYKEYRERLISETVYDVRLRLPDMEKYIAEARDLKHKYDCDLSALMNQYGVQTEAEITSGCVIEWTKKTNRKSTYEIRKQMMSAVAAMRKLWRKNFEQEFYGNASEVSADLVKKTRTLRETKAAAWYYVTYHPNERKRDLSFEGSFLSFPWVVNDILCAIATRNSAVMVTPELTKPVDNDLVEHFRRVNPGAAVHVSIAESDSESENDDYDEYSDEEDGESEEVPILEVKISDLKLYE</sequence>
<proteinExistence type="inferred from homology"/>
<dbReference type="AlphaFoldDB" id="A0A8H7BHI3"/>
<evidence type="ECO:0000256" key="5">
    <source>
        <dbReference type="ARBA" id="ARBA00022884"/>
    </source>
</evidence>
<protein>
    <recommendedName>
        <fullName evidence="8">RNA-dependent RNA polymerase</fullName>
        <ecNumber evidence="8">2.7.7.48</ecNumber>
    </recommendedName>
</protein>
<keyword evidence="4 8" id="KW-0548">Nucleotidyltransferase</keyword>
<keyword evidence="2 8" id="KW-0696">RNA-directed RNA polymerase</keyword>
<feature type="domain" description="RDRP C-terminal head" evidence="11">
    <location>
        <begin position="733"/>
        <end position="883"/>
    </location>
</feature>
<evidence type="ECO:0000256" key="6">
    <source>
        <dbReference type="ARBA" id="ARBA00023158"/>
    </source>
</evidence>